<evidence type="ECO:0000313" key="3">
    <source>
        <dbReference type="EMBL" id="CAF0753674.1"/>
    </source>
</evidence>
<organism evidence="3 7">
    <name type="scientific">Adineta steineri</name>
    <dbReference type="NCBI Taxonomy" id="433720"/>
    <lineage>
        <taxon>Eukaryota</taxon>
        <taxon>Metazoa</taxon>
        <taxon>Spiralia</taxon>
        <taxon>Gnathifera</taxon>
        <taxon>Rotifera</taxon>
        <taxon>Eurotatoria</taxon>
        <taxon>Bdelloidea</taxon>
        <taxon>Adinetida</taxon>
        <taxon>Adinetidae</taxon>
        <taxon>Adineta</taxon>
    </lineage>
</organism>
<proteinExistence type="predicted"/>
<accession>A0A813PHV2</accession>
<dbReference type="EMBL" id="CAJNOM010005913">
    <property type="protein sequence ID" value="CAF1666931.1"/>
    <property type="molecule type" value="Genomic_DNA"/>
</dbReference>
<evidence type="ECO:0000313" key="7">
    <source>
        <dbReference type="Proteomes" id="UP000663832"/>
    </source>
</evidence>
<keyword evidence="7" id="KW-1185">Reference proteome</keyword>
<evidence type="ECO:0000313" key="5">
    <source>
        <dbReference type="EMBL" id="CAF1566450.1"/>
    </source>
</evidence>
<dbReference type="EMBL" id="CAJNOM010000005">
    <property type="protein sequence ID" value="CAF0753674.1"/>
    <property type="molecule type" value="Genomic_DNA"/>
</dbReference>
<gene>
    <name evidence="2" type="ORF">BJG266_LOCUS408</name>
    <name evidence="5" type="ORF">BJG266_LOCUS47374</name>
    <name evidence="3" type="ORF">QVE165_LOCUS1644</name>
    <name evidence="4" type="ORF">QVE165_LOCUS5927</name>
    <name evidence="6" type="ORF">QVE165_LOCUS64412</name>
</gene>
<dbReference type="Proteomes" id="UP000663832">
    <property type="component" value="Unassembled WGS sequence"/>
</dbReference>
<feature type="compositionally biased region" description="Low complexity" evidence="1">
    <location>
        <begin position="153"/>
        <end position="164"/>
    </location>
</feature>
<sequence>MPLSIESEIDLLYHLSTMSEHVLPKGIFYLLLWKRLNQSSIPPNFSFNEMVDHLRTLYDESVFDNPELPESNDHDFKWIPINVKQEQQTEKDLSNKIEPTSSPSPPPQPSTPIITKTRKRPMSPTSLTPNSDTGRRSGRQKLNPQIKEEEVEQSPSQQQQQQQSKTDKRKSVKDTSRISTRSIPTSDSIGTRLRGQK</sequence>
<name>A0A813PHV2_9BILA</name>
<dbReference type="AlphaFoldDB" id="A0A813PHV2"/>
<feature type="region of interest" description="Disordered" evidence="1">
    <location>
        <begin position="85"/>
        <end position="197"/>
    </location>
</feature>
<dbReference type="Proteomes" id="UP000663877">
    <property type="component" value="Unassembled WGS sequence"/>
</dbReference>
<dbReference type="EMBL" id="CAJNOM010000024">
    <property type="protein sequence ID" value="CAF0833737.1"/>
    <property type="molecule type" value="Genomic_DNA"/>
</dbReference>
<dbReference type="EMBL" id="CAJNOI010005508">
    <property type="protein sequence ID" value="CAF1566450.1"/>
    <property type="molecule type" value="Genomic_DNA"/>
</dbReference>
<evidence type="ECO:0000313" key="6">
    <source>
        <dbReference type="EMBL" id="CAF1666931.1"/>
    </source>
</evidence>
<comment type="caution">
    <text evidence="3">The sequence shown here is derived from an EMBL/GenBank/DDBJ whole genome shotgun (WGS) entry which is preliminary data.</text>
</comment>
<feature type="compositionally biased region" description="Polar residues" evidence="1">
    <location>
        <begin position="123"/>
        <end position="132"/>
    </location>
</feature>
<evidence type="ECO:0000313" key="2">
    <source>
        <dbReference type="EMBL" id="CAF0722236.1"/>
    </source>
</evidence>
<reference evidence="3" key="1">
    <citation type="submission" date="2021-02" db="EMBL/GenBank/DDBJ databases">
        <authorList>
            <person name="Nowell W R."/>
        </authorList>
    </citation>
    <scope>NUCLEOTIDE SEQUENCE</scope>
</reference>
<feature type="compositionally biased region" description="Low complexity" evidence="1">
    <location>
        <begin position="177"/>
        <end position="189"/>
    </location>
</feature>
<dbReference type="EMBL" id="CAJNOI010000001">
    <property type="protein sequence ID" value="CAF0722236.1"/>
    <property type="molecule type" value="Genomic_DNA"/>
</dbReference>
<dbReference type="OrthoDB" id="10045298at2759"/>
<evidence type="ECO:0000256" key="1">
    <source>
        <dbReference type="SAM" id="MobiDB-lite"/>
    </source>
</evidence>
<protein>
    <submittedName>
        <fullName evidence="3">Uncharacterized protein</fullName>
    </submittedName>
</protein>
<evidence type="ECO:0000313" key="4">
    <source>
        <dbReference type="EMBL" id="CAF0833737.1"/>
    </source>
</evidence>